<keyword evidence="2 3" id="KW-0802">TPR repeat</keyword>
<organism evidence="4 5">
    <name type="scientific">Periweissella ghanensis</name>
    <dbReference type="NCBI Taxonomy" id="467997"/>
    <lineage>
        <taxon>Bacteria</taxon>
        <taxon>Bacillati</taxon>
        <taxon>Bacillota</taxon>
        <taxon>Bacilli</taxon>
        <taxon>Lactobacillales</taxon>
        <taxon>Lactobacillaceae</taxon>
        <taxon>Periweissella</taxon>
    </lineage>
</organism>
<evidence type="ECO:0000256" key="1">
    <source>
        <dbReference type="ARBA" id="ARBA00022737"/>
    </source>
</evidence>
<dbReference type="InterPro" id="IPR011990">
    <property type="entry name" value="TPR-like_helical_dom_sf"/>
</dbReference>
<dbReference type="PROSITE" id="PS50005">
    <property type="entry name" value="TPR"/>
    <property type="match status" value="2"/>
</dbReference>
<dbReference type="PANTHER" id="PTHR44186:SF1">
    <property type="entry name" value="BARDET-BIEDL SYNDROME 4 PROTEIN"/>
    <property type="match status" value="1"/>
</dbReference>
<accession>A0ABN8BRY5</accession>
<keyword evidence="5" id="KW-1185">Reference proteome</keyword>
<dbReference type="SMART" id="SM00028">
    <property type="entry name" value="TPR"/>
    <property type="match status" value="4"/>
</dbReference>
<evidence type="ECO:0000313" key="5">
    <source>
        <dbReference type="Proteomes" id="UP000789719"/>
    </source>
</evidence>
<dbReference type="EMBL" id="CAKKNT010000020">
    <property type="protein sequence ID" value="CAH0418959.1"/>
    <property type="molecule type" value="Genomic_DNA"/>
</dbReference>
<name>A0ABN8BRY5_9LACO</name>
<dbReference type="Pfam" id="PF13424">
    <property type="entry name" value="TPR_12"/>
    <property type="match status" value="1"/>
</dbReference>
<protein>
    <recommendedName>
        <fullName evidence="6">Tetratricopeptide repeat protein</fullName>
    </recommendedName>
</protein>
<evidence type="ECO:0000256" key="2">
    <source>
        <dbReference type="ARBA" id="ARBA00022803"/>
    </source>
</evidence>
<sequence>MADKRNALAHEVDQTITALIAKINAAPDDWRNYNDLGVVLTQISDYNSAEELIMKALGLFSDNDATAKETLLYSLGNVYYAAGEYQKAMTYYQQITAVDIKGDAFMMLAQSFMQQQQYQQALVYGLTAQENLPNDVAVKVLLGDIWLALGEFTQADTMYTQALDYDAQNVVALFGRGIIALTMGQPSENFFAQVETLDSKYYADNKQRVDEIATVVYKQQNK</sequence>
<evidence type="ECO:0008006" key="6">
    <source>
        <dbReference type="Google" id="ProtNLM"/>
    </source>
</evidence>
<dbReference type="PANTHER" id="PTHR44186">
    <property type="match status" value="1"/>
</dbReference>
<reference evidence="4 5" key="1">
    <citation type="submission" date="2021-11" db="EMBL/GenBank/DDBJ databases">
        <authorList>
            <person name="Depoorter E."/>
        </authorList>
    </citation>
    <scope>NUCLEOTIDE SEQUENCE [LARGE SCALE GENOMIC DNA]</scope>
    <source>
        <strain evidence="4 5">LMG 24286</strain>
    </source>
</reference>
<feature type="repeat" description="TPR" evidence="3">
    <location>
        <begin position="136"/>
        <end position="169"/>
    </location>
</feature>
<keyword evidence="1" id="KW-0677">Repeat</keyword>
<dbReference type="InterPro" id="IPR019734">
    <property type="entry name" value="TPR_rpt"/>
</dbReference>
<evidence type="ECO:0000313" key="4">
    <source>
        <dbReference type="EMBL" id="CAH0418959.1"/>
    </source>
</evidence>
<comment type="caution">
    <text evidence="4">The sequence shown here is derived from an EMBL/GenBank/DDBJ whole genome shotgun (WGS) entry which is preliminary data.</text>
</comment>
<dbReference type="SUPFAM" id="SSF48452">
    <property type="entry name" value="TPR-like"/>
    <property type="match status" value="1"/>
</dbReference>
<evidence type="ECO:0000256" key="3">
    <source>
        <dbReference type="PROSITE-ProRule" id="PRU00339"/>
    </source>
</evidence>
<dbReference type="Gene3D" id="1.25.40.10">
    <property type="entry name" value="Tetratricopeptide repeat domain"/>
    <property type="match status" value="2"/>
</dbReference>
<dbReference type="Pfam" id="PF13432">
    <property type="entry name" value="TPR_16"/>
    <property type="match status" value="1"/>
</dbReference>
<dbReference type="Proteomes" id="UP000789719">
    <property type="component" value="Unassembled WGS sequence"/>
</dbReference>
<dbReference type="RefSeq" id="WP_230099035.1">
    <property type="nucleotide sequence ID" value="NZ_CAKKNT010000020.1"/>
</dbReference>
<gene>
    <name evidence="4" type="ORF">WGH24286_01402</name>
</gene>
<proteinExistence type="predicted"/>
<feature type="repeat" description="TPR" evidence="3">
    <location>
        <begin position="69"/>
        <end position="102"/>
    </location>
</feature>